<dbReference type="Gene3D" id="1.10.357.10">
    <property type="entry name" value="Tetracycline Repressor, domain 2"/>
    <property type="match status" value="1"/>
</dbReference>
<dbReference type="PANTHER" id="PTHR30055">
    <property type="entry name" value="HTH-TYPE TRANSCRIPTIONAL REGULATOR RUTR"/>
    <property type="match status" value="1"/>
</dbReference>
<comment type="caution">
    <text evidence="4">The sequence shown here is derived from an EMBL/GenBank/DDBJ whole genome shotgun (WGS) entry which is preliminary data.</text>
</comment>
<keyword evidence="5" id="KW-1185">Reference proteome</keyword>
<dbReference type="PRINTS" id="PR00455">
    <property type="entry name" value="HTHTETR"/>
</dbReference>
<proteinExistence type="predicted"/>
<dbReference type="Pfam" id="PF00440">
    <property type="entry name" value="TetR_N"/>
    <property type="match status" value="1"/>
</dbReference>
<gene>
    <name evidence="4" type="ORF">GCM10009830_16670</name>
</gene>
<dbReference type="InterPro" id="IPR050109">
    <property type="entry name" value="HTH-type_TetR-like_transc_reg"/>
</dbReference>
<dbReference type="InterPro" id="IPR001647">
    <property type="entry name" value="HTH_TetR"/>
</dbReference>
<sequence length="186" mass="19759">MGHREDLLEGAKRCLVERGYSRTTARDIVEASGTNLGSIGYHYGTKDRLLLQAMVELSGELAVSMMTVDVGAGDPESRLLAFWEGMIASFRADPALWKANIEILAQTLHDEELRSRLAATQEQARAGIAGHLSPGSASPRAAGSVHFALIMGVMSQHLIDPERAPSATEVVAGLRAVGAALAPDGR</sequence>
<dbReference type="Pfam" id="PF17940">
    <property type="entry name" value="TetR_C_31"/>
    <property type="match status" value="1"/>
</dbReference>
<feature type="domain" description="HTH tetR-type" evidence="3">
    <location>
        <begin position="1"/>
        <end position="61"/>
    </location>
</feature>
<dbReference type="SUPFAM" id="SSF48498">
    <property type="entry name" value="Tetracyclin repressor-like, C-terminal domain"/>
    <property type="match status" value="1"/>
</dbReference>
<dbReference type="InterPro" id="IPR009057">
    <property type="entry name" value="Homeodomain-like_sf"/>
</dbReference>
<accession>A0ABN2GHK7</accession>
<evidence type="ECO:0000259" key="3">
    <source>
        <dbReference type="PROSITE" id="PS50977"/>
    </source>
</evidence>
<dbReference type="InterPro" id="IPR041583">
    <property type="entry name" value="TetR_C_31"/>
</dbReference>
<name>A0ABN2GHK7_9ACTN</name>
<dbReference type="PANTHER" id="PTHR30055:SF219">
    <property type="entry name" value="TRANSCRIPTIONAL REGULATORY PROTEIN"/>
    <property type="match status" value="1"/>
</dbReference>
<evidence type="ECO:0000256" key="2">
    <source>
        <dbReference type="PROSITE-ProRule" id="PRU00335"/>
    </source>
</evidence>
<keyword evidence="1 2" id="KW-0238">DNA-binding</keyword>
<organism evidence="4 5">
    <name type="scientific">Glycomyces endophyticus</name>
    <dbReference type="NCBI Taxonomy" id="480996"/>
    <lineage>
        <taxon>Bacteria</taxon>
        <taxon>Bacillati</taxon>
        <taxon>Actinomycetota</taxon>
        <taxon>Actinomycetes</taxon>
        <taxon>Glycomycetales</taxon>
        <taxon>Glycomycetaceae</taxon>
        <taxon>Glycomyces</taxon>
    </lineage>
</organism>
<evidence type="ECO:0000256" key="1">
    <source>
        <dbReference type="ARBA" id="ARBA00023125"/>
    </source>
</evidence>
<protein>
    <submittedName>
        <fullName evidence="4">TetR/AcrR family transcriptional regulator</fullName>
    </submittedName>
</protein>
<reference evidence="4 5" key="1">
    <citation type="journal article" date="2019" name="Int. J. Syst. Evol. Microbiol.">
        <title>The Global Catalogue of Microorganisms (GCM) 10K type strain sequencing project: providing services to taxonomists for standard genome sequencing and annotation.</title>
        <authorList>
            <consortium name="The Broad Institute Genomics Platform"/>
            <consortium name="The Broad Institute Genome Sequencing Center for Infectious Disease"/>
            <person name="Wu L."/>
            <person name="Ma J."/>
        </authorList>
    </citation>
    <scope>NUCLEOTIDE SEQUENCE [LARGE SCALE GENOMIC DNA]</scope>
    <source>
        <strain evidence="4 5">JCM 16001</strain>
    </source>
</reference>
<dbReference type="InterPro" id="IPR036271">
    <property type="entry name" value="Tet_transcr_reg_TetR-rel_C_sf"/>
</dbReference>
<dbReference type="PROSITE" id="PS50977">
    <property type="entry name" value="HTH_TETR_2"/>
    <property type="match status" value="1"/>
</dbReference>
<dbReference type="RefSeq" id="WP_344484339.1">
    <property type="nucleotide sequence ID" value="NZ_BAAAQF010000005.1"/>
</dbReference>
<feature type="DNA-binding region" description="H-T-H motif" evidence="2">
    <location>
        <begin position="24"/>
        <end position="43"/>
    </location>
</feature>
<dbReference type="SUPFAM" id="SSF46689">
    <property type="entry name" value="Homeodomain-like"/>
    <property type="match status" value="1"/>
</dbReference>
<evidence type="ECO:0000313" key="4">
    <source>
        <dbReference type="EMBL" id="GAA1671330.1"/>
    </source>
</evidence>
<dbReference type="Proteomes" id="UP001499851">
    <property type="component" value="Unassembled WGS sequence"/>
</dbReference>
<evidence type="ECO:0000313" key="5">
    <source>
        <dbReference type="Proteomes" id="UP001499851"/>
    </source>
</evidence>
<dbReference type="EMBL" id="BAAAQF010000005">
    <property type="protein sequence ID" value="GAA1671330.1"/>
    <property type="molecule type" value="Genomic_DNA"/>
</dbReference>